<evidence type="ECO:0000313" key="10">
    <source>
        <dbReference type="Proteomes" id="UP000051139"/>
    </source>
</evidence>
<reference evidence="9 10" key="1">
    <citation type="journal article" date="2015" name="Genome Announc.">
        <title>Expanding the biotechnology potential of lactobacilli through comparative genomics of 213 strains and associated genera.</title>
        <authorList>
            <person name="Sun Z."/>
            <person name="Harris H.M."/>
            <person name="McCann A."/>
            <person name="Guo C."/>
            <person name="Argimon S."/>
            <person name="Zhang W."/>
            <person name="Yang X."/>
            <person name="Jeffery I.B."/>
            <person name="Cooney J.C."/>
            <person name="Kagawa T.F."/>
            <person name="Liu W."/>
            <person name="Song Y."/>
            <person name="Salvetti E."/>
            <person name="Wrobel A."/>
            <person name="Rasinkangas P."/>
            <person name="Parkhill J."/>
            <person name="Rea M.C."/>
            <person name="O'Sullivan O."/>
            <person name="Ritari J."/>
            <person name="Douillard F.P."/>
            <person name="Paul Ross R."/>
            <person name="Yang R."/>
            <person name="Briner A.E."/>
            <person name="Felis G.E."/>
            <person name="de Vos W.M."/>
            <person name="Barrangou R."/>
            <person name="Klaenhammer T.R."/>
            <person name="Caufield P.W."/>
            <person name="Cui Y."/>
            <person name="Zhang H."/>
            <person name="O'Toole P.W."/>
        </authorList>
    </citation>
    <scope>NUCLEOTIDE SEQUENCE [LARGE SCALE GENOMIC DNA]</scope>
    <source>
        <strain evidence="9 10">DSM 22696</strain>
    </source>
</reference>
<evidence type="ECO:0000256" key="5">
    <source>
        <dbReference type="ARBA" id="ARBA00022856"/>
    </source>
</evidence>
<comment type="similarity">
    <text evidence="2">Belongs to the bacterial solute-binding protein 5 family.</text>
</comment>
<dbReference type="AlphaFoldDB" id="A0A0R2L738"/>
<dbReference type="Gene3D" id="3.10.105.10">
    <property type="entry name" value="Dipeptide-binding Protein, Domain 3"/>
    <property type="match status" value="1"/>
</dbReference>
<dbReference type="RefSeq" id="WP_057808526.1">
    <property type="nucleotide sequence ID" value="NZ_BJUD01000034.1"/>
</dbReference>
<evidence type="ECO:0000313" key="11">
    <source>
        <dbReference type="Proteomes" id="UP000321429"/>
    </source>
</evidence>
<dbReference type="GO" id="GO:0030313">
    <property type="term" value="C:cell envelope"/>
    <property type="evidence" value="ECO:0007669"/>
    <property type="project" value="UniProtKB-SubCell"/>
</dbReference>
<dbReference type="EMBL" id="JQCB01000001">
    <property type="protein sequence ID" value="KRN97265.1"/>
    <property type="molecule type" value="Genomic_DNA"/>
</dbReference>
<sequence length="548" mass="61133">MKKWPKIALIIGTIMTLGLVLAACGRQATTSKSDQQTLKLSAQAPLDTIDLAKATGYGQTGNVYESFYRLGAHGKLTPGLAKSTDVSADGKTYTFHLRSNLKWSNGDSLTAKDFVYSWRRTLSPATKSQYAYLFDGIKNATQVNKGKTAPSQLGVSAPDKRTVIVQLEKPIAYFKLLMAYPLFAPQNERVVKQFGKKYATQAKYMVYSGPFKMEKWNGTGNHWQFAKNDQYWDKKVVKLHKITYQVIGNTTTGVEIYQQKKLSLTLLSNQQVKNYRTNDQFKQYPYSLITYLKWNFHDPDDANNLATNNQNIRQAVALSVDRSQLTEKVLGDGSRVPTGFVPGGLATNAANGKDFATEQQVANTVTYNPKLAKQKFAAGLKEIGVNKVSLTLLAADDDPASTVVTQYLKSQLEKTLPGFTLNIRAIPGKAANTQGQKGDFDLSLSGWGGDFNDPITFLQIPQSNTAYNYGKWSDKTYDDLIDRAQNADANDAAKRWQDLVDASQHLNRVQSFTPLYQANYAYLQQKNVHGIIHNTAGTQWNYKYTYIK</sequence>
<evidence type="ECO:0000256" key="1">
    <source>
        <dbReference type="ARBA" id="ARBA00004196"/>
    </source>
</evidence>
<dbReference type="Gene3D" id="3.90.76.10">
    <property type="entry name" value="Dipeptide-binding Protein, Domain 1"/>
    <property type="match status" value="1"/>
</dbReference>
<gene>
    <name evidence="8" type="primary">oppA</name>
    <name evidence="9" type="ORF">IV55_GL000193</name>
    <name evidence="8" type="ORF">LSI01_14590</name>
</gene>
<keyword evidence="5" id="KW-0571">Peptide transport</keyword>
<dbReference type="PANTHER" id="PTHR30290">
    <property type="entry name" value="PERIPLASMIC BINDING COMPONENT OF ABC TRANSPORTER"/>
    <property type="match status" value="1"/>
</dbReference>
<dbReference type="InterPro" id="IPR039424">
    <property type="entry name" value="SBP_5"/>
</dbReference>
<organism evidence="9 10">
    <name type="scientific">Furfurilactobacillus siliginis</name>
    <dbReference type="NCBI Taxonomy" id="348151"/>
    <lineage>
        <taxon>Bacteria</taxon>
        <taxon>Bacillati</taxon>
        <taxon>Bacillota</taxon>
        <taxon>Bacilli</taxon>
        <taxon>Lactobacillales</taxon>
        <taxon>Lactobacillaceae</taxon>
        <taxon>Furfurilactobacillus</taxon>
    </lineage>
</organism>
<evidence type="ECO:0000313" key="8">
    <source>
        <dbReference type="EMBL" id="GEK29148.1"/>
    </source>
</evidence>
<dbReference type="SUPFAM" id="SSF53850">
    <property type="entry name" value="Periplasmic binding protein-like II"/>
    <property type="match status" value="1"/>
</dbReference>
<evidence type="ECO:0000259" key="7">
    <source>
        <dbReference type="Pfam" id="PF00496"/>
    </source>
</evidence>
<dbReference type="CDD" id="cd08504">
    <property type="entry name" value="PBP2_OppA"/>
    <property type="match status" value="1"/>
</dbReference>
<dbReference type="GO" id="GO:0015833">
    <property type="term" value="P:peptide transport"/>
    <property type="evidence" value="ECO:0007669"/>
    <property type="project" value="UniProtKB-KW"/>
</dbReference>
<dbReference type="GO" id="GO:1904680">
    <property type="term" value="F:peptide transmembrane transporter activity"/>
    <property type="evidence" value="ECO:0007669"/>
    <property type="project" value="TreeGrafter"/>
</dbReference>
<comment type="caution">
    <text evidence="9">The sequence shown here is derived from an EMBL/GenBank/DDBJ whole genome shotgun (WGS) entry which is preliminary data.</text>
</comment>
<comment type="subcellular location">
    <subcellularLocation>
        <location evidence="1">Cell envelope</location>
    </subcellularLocation>
</comment>
<dbReference type="FunFam" id="3.90.76.10:FF:000001">
    <property type="entry name" value="Oligopeptide ABC transporter substrate-binding protein"/>
    <property type="match status" value="1"/>
</dbReference>
<dbReference type="InterPro" id="IPR000914">
    <property type="entry name" value="SBP_5_dom"/>
</dbReference>
<proteinExistence type="inferred from homology"/>
<name>A0A0R2L738_9LACO</name>
<dbReference type="PANTHER" id="PTHR30290:SF10">
    <property type="entry name" value="PERIPLASMIC OLIGOPEPTIDE-BINDING PROTEIN-RELATED"/>
    <property type="match status" value="1"/>
</dbReference>
<protein>
    <submittedName>
        <fullName evidence="9">ABC-type oligopeptide transport system, periplasmic component</fullName>
    </submittedName>
    <submittedName>
        <fullName evidence="8">Peptide ABC transporter substrate-binding protein</fullName>
    </submittedName>
</protein>
<dbReference type="EMBL" id="BJUD01000034">
    <property type="protein sequence ID" value="GEK29148.1"/>
    <property type="molecule type" value="Genomic_DNA"/>
</dbReference>
<dbReference type="OrthoDB" id="403896at2"/>
<dbReference type="STRING" id="348151.IV55_GL000193"/>
<dbReference type="Proteomes" id="UP000321429">
    <property type="component" value="Unassembled WGS sequence"/>
</dbReference>
<evidence type="ECO:0000313" key="9">
    <source>
        <dbReference type="EMBL" id="KRN97265.1"/>
    </source>
</evidence>
<dbReference type="InterPro" id="IPR030678">
    <property type="entry name" value="Peptide/Ni-bd"/>
</dbReference>
<feature type="signal peptide" evidence="6">
    <location>
        <begin position="1"/>
        <end position="22"/>
    </location>
</feature>
<keyword evidence="3" id="KW-0813">Transport</keyword>
<evidence type="ECO:0000256" key="4">
    <source>
        <dbReference type="ARBA" id="ARBA00022729"/>
    </source>
</evidence>
<keyword evidence="5" id="KW-0653">Protein transport</keyword>
<feature type="chain" id="PRO_5044546214" evidence="6">
    <location>
        <begin position="23"/>
        <end position="548"/>
    </location>
</feature>
<accession>A0A0R2L738</accession>
<dbReference type="GO" id="GO:0043190">
    <property type="term" value="C:ATP-binding cassette (ABC) transporter complex"/>
    <property type="evidence" value="ECO:0007669"/>
    <property type="project" value="InterPro"/>
</dbReference>
<dbReference type="Pfam" id="PF00496">
    <property type="entry name" value="SBP_bac_5"/>
    <property type="match status" value="1"/>
</dbReference>
<dbReference type="PROSITE" id="PS51257">
    <property type="entry name" value="PROKAR_LIPOPROTEIN"/>
    <property type="match status" value="1"/>
</dbReference>
<keyword evidence="4 6" id="KW-0732">Signal</keyword>
<dbReference type="GO" id="GO:0042597">
    <property type="term" value="C:periplasmic space"/>
    <property type="evidence" value="ECO:0007669"/>
    <property type="project" value="UniProtKB-ARBA"/>
</dbReference>
<evidence type="ECO:0000256" key="3">
    <source>
        <dbReference type="ARBA" id="ARBA00022448"/>
    </source>
</evidence>
<feature type="domain" description="Solute-binding protein family 5" evidence="7">
    <location>
        <begin position="75"/>
        <end position="467"/>
    </location>
</feature>
<keyword evidence="10" id="KW-1185">Reference proteome</keyword>
<reference evidence="8 11" key="2">
    <citation type="submission" date="2019-07" db="EMBL/GenBank/DDBJ databases">
        <title>Whole genome shotgun sequence of Lactobacillus siliginis NBRC 101315.</title>
        <authorList>
            <person name="Hosoyama A."/>
            <person name="Uohara A."/>
            <person name="Ohji S."/>
            <person name="Ichikawa N."/>
        </authorList>
    </citation>
    <scope>NUCLEOTIDE SEQUENCE [LARGE SCALE GENOMIC DNA]</scope>
    <source>
        <strain evidence="8 11">NBRC 101315</strain>
    </source>
</reference>
<dbReference type="Gene3D" id="3.40.190.10">
    <property type="entry name" value="Periplasmic binding protein-like II"/>
    <property type="match status" value="1"/>
</dbReference>
<dbReference type="Proteomes" id="UP000051139">
    <property type="component" value="Unassembled WGS sequence"/>
</dbReference>
<evidence type="ECO:0000256" key="6">
    <source>
        <dbReference type="SAM" id="SignalP"/>
    </source>
</evidence>
<dbReference type="PATRIC" id="fig|348151.3.peg.196"/>
<dbReference type="PIRSF" id="PIRSF002741">
    <property type="entry name" value="MppA"/>
    <property type="match status" value="1"/>
</dbReference>
<evidence type="ECO:0000256" key="2">
    <source>
        <dbReference type="ARBA" id="ARBA00005695"/>
    </source>
</evidence>